<dbReference type="AlphaFoldDB" id="F0X2T4"/>
<protein>
    <submittedName>
        <fullName evidence="1">Uncharacterized protein AlNc14C1692G13038</fullName>
    </submittedName>
</protein>
<proteinExistence type="predicted"/>
<dbReference type="HOGENOM" id="CLU_1201690_0_0_1"/>
<sequence>MRARPVSSSARHLLAIPRPDAGITQIDLTMPAGPAQATYEDNAPRSPFLTNLKAPETSLRIKHLKKSQSVPALSKTNTGLRPSTNATNFRDTFNTHRTRIHYGSRVALELSNGHLLTVQSPNGHVCISDPAINEREEACNLTMSPPKKVIIAFTFVHLTDTQTTAELHFGDPVWLKISSGKGEENWEHGGVLGVNVRQMPKLKLATCTRRSSNALVVGTPVPITAYVPKVR</sequence>
<reference evidence="1" key="1">
    <citation type="journal article" date="2011" name="PLoS Biol.">
        <title>Gene gain and loss during evolution of obligate parasitism in the white rust pathogen of Arabidopsis thaliana.</title>
        <authorList>
            <person name="Kemen E."/>
            <person name="Gardiner A."/>
            <person name="Schultz-Larsen T."/>
            <person name="Kemen A.C."/>
            <person name="Balmuth A.L."/>
            <person name="Robert-Seilaniantz A."/>
            <person name="Bailey K."/>
            <person name="Holub E."/>
            <person name="Studholme D.J."/>
            <person name="Maclean D."/>
            <person name="Jones J.D."/>
        </authorList>
    </citation>
    <scope>NUCLEOTIDE SEQUENCE</scope>
</reference>
<organism evidence="1">
    <name type="scientific">Albugo laibachii Nc14</name>
    <dbReference type="NCBI Taxonomy" id="890382"/>
    <lineage>
        <taxon>Eukaryota</taxon>
        <taxon>Sar</taxon>
        <taxon>Stramenopiles</taxon>
        <taxon>Oomycota</taxon>
        <taxon>Peronosporomycetes</taxon>
        <taxon>Albuginales</taxon>
        <taxon>Albuginaceae</taxon>
        <taxon>Albugo</taxon>
    </lineage>
</organism>
<evidence type="ECO:0000313" key="1">
    <source>
        <dbReference type="EMBL" id="CCA28237.1"/>
    </source>
</evidence>
<gene>
    <name evidence="1" type="primary">AlNc14C1692G13038</name>
    <name evidence="1" type="ORF">ALNC14_143810</name>
</gene>
<dbReference type="EMBL" id="FR825118">
    <property type="protein sequence ID" value="CCA28237.1"/>
    <property type="molecule type" value="Genomic_DNA"/>
</dbReference>
<accession>F0X2T4</accession>
<name>F0X2T4_9STRA</name>
<reference evidence="1" key="2">
    <citation type="submission" date="2011-02" db="EMBL/GenBank/DDBJ databases">
        <authorList>
            <person name="MacLean D."/>
        </authorList>
    </citation>
    <scope>NUCLEOTIDE SEQUENCE</scope>
</reference>